<evidence type="ECO:0000256" key="7">
    <source>
        <dbReference type="ARBA" id="ARBA00023136"/>
    </source>
</evidence>
<dbReference type="SMART" id="SM00112">
    <property type="entry name" value="CA"/>
    <property type="match status" value="5"/>
</dbReference>
<evidence type="ECO:0000313" key="9">
    <source>
        <dbReference type="EMBL" id="QXZ24061.1"/>
    </source>
</evidence>
<keyword evidence="4" id="KW-0106">Calcium</keyword>
<evidence type="ECO:0000313" key="10">
    <source>
        <dbReference type="Proteomes" id="UP000827069"/>
    </source>
</evidence>
<accession>A0ABD7FDJ1</accession>
<dbReference type="InterPro" id="IPR050971">
    <property type="entry name" value="Cadherin-domain_protein"/>
</dbReference>
<protein>
    <submittedName>
        <fullName evidence="9">Tandem-95 repeat protein</fullName>
    </submittedName>
</protein>
<dbReference type="PANTHER" id="PTHR24025">
    <property type="entry name" value="DESMOGLEIN FAMILY MEMBER"/>
    <property type="match status" value="1"/>
</dbReference>
<keyword evidence="3" id="KW-0677">Repeat</keyword>
<evidence type="ECO:0000256" key="4">
    <source>
        <dbReference type="ARBA" id="ARBA00022837"/>
    </source>
</evidence>
<feature type="domain" description="Cadherin" evidence="8">
    <location>
        <begin position="250"/>
        <end position="343"/>
    </location>
</feature>
<dbReference type="NCBIfam" id="NF012211">
    <property type="entry name" value="tand_rpt_95"/>
    <property type="match status" value="5"/>
</dbReference>
<dbReference type="Proteomes" id="UP000827069">
    <property type="component" value="Chromosome"/>
</dbReference>
<keyword evidence="10" id="KW-1185">Reference proteome</keyword>
<organism evidence="9 10">
    <name type="scientific">Acinetobacter septicus</name>
    <dbReference type="NCBI Taxonomy" id="465797"/>
    <lineage>
        <taxon>Bacteria</taxon>
        <taxon>Pseudomonadati</taxon>
        <taxon>Pseudomonadota</taxon>
        <taxon>Gammaproteobacteria</taxon>
        <taxon>Moraxellales</taxon>
        <taxon>Moraxellaceae</taxon>
        <taxon>Acinetobacter</taxon>
    </lineage>
</organism>
<evidence type="ECO:0000256" key="1">
    <source>
        <dbReference type="ARBA" id="ARBA00004370"/>
    </source>
</evidence>
<keyword evidence="5" id="KW-0130">Cell adhesion</keyword>
<feature type="domain" description="Cadherin" evidence="8">
    <location>
        <begin position="342"/>
        <end position="435"/>
    </location>
</feature>
<sequence>MTKFVVTEKKSLVKNTIDNSQVILKAAAIVQVNLHREDVAEFIQDGNNLILKLQNGDVITIQNFFVQYEDKIVSDLVFEDNDCAFLWFDWNNGAPLFKDISGLEVLLPIASGSSSGALLPWIAGGLAVIGGTALGSSGSSGKDNNESVNKAPQVLEINKQQPISVIEDVPKTGVIINVTDPDGDHLTYSVSEKPTHGTVSIDSATGGYTYTPNANYNGSDSFEVTVADGKGGSTTVTVPVTVTAVNDAPTATANSVTTDEDTAVTGNVVGQDVDGDSLTYTVSTNPSHGTVSIDSATGGYTYTPNANYNGSDSFEVTVADGKGGSTTVTVPVTIAAVNDAPTATANSVTTDEDTAVTGNVIGQDVDGDSLTYTVSSNPSHGTVSIDPATGGYTYTPNANYNGSDSFEVTVADGKGGSTTVTVPVTVTAVNDAPTATANSVTTDEDTAVTGNVVGQDVDGDSLSYTVSTNPSHGTVSIDPATGGYTYTPNANYNGSDSFEVTVADGKGGSTTVTVPVTVTAVNDAPTATANSVTTDEDTPINGNVVGQDVDGDSLTYTVSTNPSHGTISIDSATGGYTYTPNANYNGSDSFEVTVADGKGGSTTVTVPVTVTAVNDAPTATANSVTTDEDTPVTGNVIGQDGRFQKIWCNPLISLETRNLTPSQK</sequence>
<dbReference type="Pfam" id="PF17963">
    <property type="entry name" value="Big_9"/>
    <property type="match status" value="5"/>
</dbReference>
<feature type="domain" description="Cadherin" evidence="8">
    <location>
        <begin position="526"/>
        <end position="619"/>
    </location>
</feature>
<gene>
    <name evidence="9" type="ORF">I6L31_04595</name>
</gene>
<keyword evidence="7" id="KW-0472">Membrane</keyword>
<feature type="domain" description="Cadherin" evidence="8">
    <location>
        <begin position="157"/>
        <end position="251"/>
    </location>
</feature>
<dbReference type="AlphaFoldDB" id="A0ABD7FDJ1"/>
<dbReference type="RefSeq" id="WP_219349272.1">
    <property type="nucleotide sequence ID" value="NZ_CP079898.1"/>
</dbReference>
<dbReference type="EMBL" id="CP079898">
    <property type="protein sequence ID" value="QXZ24061.1"/>
    <property type="molecule type" value="Genomic_DNA"/>
</dbReference>
<dbReference type="NCBIfam" id="NF033677">
    <property type="entry name" value="biofilm_BapA_N"/>
    <property type="match status" value="1"/>
</dbReference>
<evidence type="ECO:0000256" key="6">
    <source>
        <dbReference type="ARBA" id="ARBA00022989"/>
    </source>
</evidence>
<keyword evidence="2" id="KW-0812">Transmembrane</keyword>
<dbReference type="InterPro" id="IPR002126">
    <property type="entry name" value="Cadherin-like_dom"/>
</dbReference>
<evidence type="ECO:0000259" key="8">
    <source>
        <dbReference type="PROSITE" id="PS50268"/>
    </source>
</evidence>
<evidence type="ECO:0000256" key="5">
    <source>
        <dbReference type="ARBA" id="ARBA00022889"/>
    </source>
</evidence>
<name>A0ABD7FDJ1_9GAMM</name>
<keyword evidence="6" id="KW-1133">Transmembrane helix</keyword>
<feature type="domain" description="Cadherin" evidence="8">
    <location>
        <begin position="434"/>
        <end position="527"/>
    </location>
</feature>
<dbReference type="PROSITE" id="PS50268">
    <property type="entry name" value="CADHERIN_2"/>
    <property type="match status" value="5"/>
</dbReference>
<dbReference type="GO" id="GO:0016020">
    <property type="term" value="C:membrane"/>
    <property type="evidence" value="ECO:0007669"/>
    <property type="project" value="UniProtKB-SubCell"/>
</dbReference>
<evidence type="ECO:0000256" key="2">
    <source>
        <dbReference type="ARBA" id="ARBA00022692"/>
    </source>
</evidence>
<proteinExistence type="predicted"/>
<dbReference type="GO" id="GO:0007155">
    <property type="term" value="P:cell adhesion"/>
    <property type="evidence" value="ECO:0007669"/>
    <property type="project" value="UniProtKB-KW"/>
</dbReference>
<dbReference type="PANTHER" id="PTHR24025:SF23">
    <property type="entry name" value="NEURAL-CADHERIN"/>
    <property type="match status" value="1"/>
</dbReference>
<reference evidence="9 10" key="1">
    <citation type="submission" date="2021-07" db="EMBL/GenBank/DDBJ databases">
        <title>FDA dAtabase for Regulatory Grade micrObial Sequences (FDA-ARGOS): Supporting development and validation of Infectious Disease Dx tests.</title>
        <authorList>
            <person name="Sproer C."/>
            <person name="Gronow S."/>
            <person name="Severitt S."/>
            <person name="Schroder I."/>
            <person name="Tallon L."/>
            <person name="Sadzewicz L."/>
            <person name="Zhao X."/>
            <person name="Boylan J."/>
            <person name="Ott S."/>
            <person name="Bowen H."/>
            <person name="Vavikolanu K."/>
            <person name="Mehta A."/>
            <person name="Aluvathingal J."/>
            <person name="Nadendla S."/>
            <person name="Lowell S."/>
            <person name="Myers T."/>
            <person name="Yan Y."/>
        </authorList>
    </citation>
    <scope>NUCLEOTIDE SEQUENCE [LARGE SCALE GENOMIC DNA]</scope>
    <source>
        <strain evidence="9 10">FDAARGOS_1401</strain>
    </source>
</reference>
<dbReference type="Pfam" id="PF22783">
    <property type="entry name" value="BapA_N"/>
    <property type="match status" value="1"/>
</dbReference>
<evidence type="ECO:0000256" key="3">
    <source>
        <dbReference type="ARBA" id="ARBA00022737"/>
    </source>
</evidence>
<dbReference type="InterPro" id="IPR048051">
    <property type="entry name" value="BapA-like_prefix-like"/>
</dbReference>
<comment type="subcellular location">
    <subcellularLocation>
        <location evidence="1">Membrane</location>
    </subcellularLocation>
</comment>